<dbReference type="PROSITE" id="PS00217">
    <property type="entry name" value="SUGAR_TRANSPORT_2"/>
    <property type="match status" value="1"/>
</dbReference>
<organism evidence="9 10">
    <name type="scientific">Saitozyma podzolica</name>
    <dbReference type="NCBI Taxonomy" id="1890683"/>
    <lineage>
        <taxon>Eukaryota</taxon>
        <taxon>Fungi</taxon>
        <taxon>Dikarya</taxon>
        <taxon>Basidiomycota</taxon>
        <taxon>Agaricomycotina</taxon>
        <taxon>Tremellomycetes</taxon>
        <taxon>Tremellales</taxon>
        <taxon>Trimorphomycetaceae</taxon>
        <taxon>Saitozyma</taxon>
    </lineage>
</organism>
<dbReference type="AlphaFoldDB" id="A0A427YC75"/>
<dbReference type="SUPFAM" id="SSF103473">
    <property type="entry name" value="MFS general substrate transporter"/>
    <property type="match status" value="1"/>
</dbReference>
<keyword evidence="10" id="KW-1185">Reference proteome</keyword>
<feature type="transmembrane region" description="Helical" evidence="7">
    <location>
        <begin position="193"/>
        <end position="214"/>
    </location>
</feature>
<dbReference type="STRING" id="1890683.A0A427YC75"/>
<dbReference type="Proteomes" id="UP000279259">
    <property type="component" value="Unassembled WGS sequence"/>
</dbReference>
<dbReference type="InterPro" id="IPR005828">
    <property type="entry name" value="MFS_sugar_transport-like"/>
</dbReference>
<dbReference type="Pfam" id="PF00083">
    <property type="entry name" value="Sugar_tr"/>
    <property type="match status" value="1"/>
</dbReference>
<evidence type="ECO:0000313" key="10">
    <source>
        <dbReference type="Proteomes" id="UP000279259"/>
    </source>
</evidence>
<dbReference type="PANTHER" id="PTHR48020:SF13">
    <property type="entry name" value="MAJOR FACILITATOR SUPERFAMILY (MFS) PROFILE DOMAIN-CONTAINING PROTEIN"/>
    <property type="match status" value="1"/>
</dbReference>
<dbReference type="InterPro" id="IPR005829">
    <property type="entry name" value="Sugar_transporter_CS"/>
</dbReference>
<keyword evidence="3" id="KW-0813">Transport</keyword>
<feature type="transmembrane region" description="Helical" evidence="7">
    <location>
        <begin position="446"/>
        <end position="479"/>
    </location>
</feature>
<dbReference type="InterPro" id="IPR036259">
    <property type="entry name" value="MFS_trans_sf"/>
</dbReference>
<protein>
    <recommendedName>
        <fullName evidence="8">Major facilitator superfamily (MFS) profile domain-containing protein</fullName>
    </recommendedName>
</protein>
<evidence type="ECO:0000256" key="4">
    <source>
        <dbReference type="ARBA" id="ARBA00022692"/>
    </source>
</evidence>
<comment type="subcellular location">
    <subcellularLocation>
        <location evidence="1">Membrane</location>
        <topology evidence="1">Multi-pass membrane protein</topology>
    </subcellularLocation>
</comment>
<evidence type="ECO:0000256" key="2">
    <source>
        <dbReference type="ARBA" id="ARBA00010992"/>
    </source>
</evidence>
<feature type="transmembrane region" description="Helical" evidence="7">
    <location>
        <begin position="348"/>
        <end position="368"/>
    </location>
</feature>
<feature type="transmembrane region" description="Helical" evidence="7">
    <location>
        <begin position="412"/>
        <end position="434"/>
    </location>
</feature>
<evidence type="ECO:0000256" key="3">
    <source>
        <dbReference type="ARBA" id="ARBA00022448"/>
    </source>
</evidence>
<dbReference type="GO" id="GO:0016020">
    <property type="term" value="C:membrane"/>
    <property type="evidence" value="ECO:0007669"/>
    <property type="project" value="UniProtKB-SubCell"/>
</dbReference>
<dbReference type="PANTHER" id="PTHR48020">
    <property type="entry name" value="PROTON MYO-INOSITOL COTRANSPORTER"/>
    <property type="match status" value="1"/>
</dbReference>
<dbReference type="PROSITE" id="PS50850">
    <property type="entry name" value="MFS"/>
    <property type="match status" value="1"/>
</dbReference>
<comment type="caution">
    <text evidence="9">The sequence shown here is derived from an EMBL/GenBank/DDBJ whole genome shotgun (WGS) entry which is preliminary data.</text>
</comment>
<keyword evidence="5 7" id="KW-1133">Transmembrane helix</keyword>
<keyword evidence="4 7" id="KW-0812">Transmembrane</keyword>
<reference evidence="9 10" key="1">
    <citation type="submission" date="2018-11" db="EMBL/GenBank/DDBJ databases">
        <title>Genome sequence of Saitozyma podzolica DSM 27192.</title>
        <authorList>
            <person name="Aliyu H."/>
            <person name="Gorte O."/>
            <person name="Ochsenreither K."/>
        </authorList>
    </citation>
    <scope>NUCLEOTIDE SEQUENCE [LARGE SCALE GENOMIC DNA]</scope>
    <source>
        <strain evidence="9 10">DSM 27192</strain>
    </source>
</reference>
<evidence type="ECO:0000313" key="9">
    <source>
        <dbReference type="EMBL" id="RSH88653.1"/>
    </source>
</evidence>
<dbReference type="Gene3D" id="1.20.1250.20">
    <property type="entry name" value="MFS general substrate transporter like domains"/>
    <property type="match status" value="2"/>
</dbReference>
<dbReference type="OrthoDB" id="5290825at2759"/>
<gene>
    <name evidence="9" type="ORF">EHS25_002880</name>
</gene>
<accession>A0A427YC75</accession>
<evidence type="ECO:0000256" key="1">
    <source>
        <dbReference type="ARBA" id="ARBA00004141"/>
    </source>
</evidence>
<feature type="transmembrane region" description="Helical" evidence="7">
    <location>
        <begin position="169"/>
        <end position="187"/>
    </location>
</feature>
<feature type="domain" description="Major facilitator superfamily (MFS) profile" evidence="8">
    <location>
        <begin position="98"/>
        <end position="541"/>
    </location>
</feature>
<feature type="transmembrane region" description="Helical" evidence="7">
    <location>
        <begin position="383"/>
        <end position="405"/>
    </location>
</feature>
<feature type="transmembrane region" description="Helical" evidence="7">
    <location>
        <begin position="226"/>
        <end position="248"/>
    </location>
</feature>
<dbReference type="InterPro" id="IPR050814">
    <property type="entry name" value="Myo-inositol_Transporter"/>
</dbReference>
<dbReference type="FunFam" id="1.20.1250.20:FF:000474">
    <property type="entry name" value="Sugar transporter, putative"/>
    <property type="match status" value="1"/>
</dbReference>
<evidence type="ECO:0000256" key="6">
    <source>
        <dbReference type="ARBA" id="ARBA00023136"/>
    </source>
</evidence>
<proteinExistence type="inferred from homology"/>
<evidence type="ECO:0000256" key="7">
    <source>
        <dbReference type="SAM" id="Phobius"/>
    </source>
</evidence>
<comment type="similarity">
    <text evidence="2">Belongs to the major facilitator superfamily. Sugar transporter (TC 2.A.1.1) family.</text>
</comment>
<evidence type="ECO:0000256" key="5">
    <source>
        <dbReference type="ARBA" id="ARBA00022989"/>
    </source>
</evidence>
<name>A0A427YC75_9TREE</name>
<dbReference type="InterPro" id="IPR020846">
    <property type="entry name" value="MFS_dom"/>
</dbReference>
<evidence type="ECO:0000259" key="8">
    <source>
        <dbReference type="PROSITE" id="PS50850"/>
    </source>
</evidence>
<sequence length="541" mass="60405">MSNSDLSNKERDVQLDVPEKQLAEATQAQPEAVNVIQNPLQHRSIDELDADVTAFCQEHGPEAERQLFYKGALVARSPDQWLNLTELTEEEKQVFTHEKEHKWSGTFTLYFSMFICALGAATQGWDQTGSNGANLSFPQEFGIASTVGQPSVAAVSDPLNKWFGHRGEIFLIAIVLMVTPIASGFSRNWQQLLIIRLILGLGLGAKAATVPAYAAEMAPAAIRGALTMGWQLWVCFGIFLGFAANVVVKDVGKIAWRLQLGSAFVPALPLALGIFFAPESPRWLMKKGRYADAFKSFCRLRKHRLIAARDLYYSHVLFEEELRLARGASYFTRLADCFRVPRIRRATLGASVVMLAQQMCGINIISFYSSTVFTEGGYSVDQALYASLGFGAVNFVFAIPAVFTVDTFGRRSLLLSTFPFMCHFLLATGLSFLMSAEHEQTRTALIAASFIYIFTAFYSVGEVCFYAGLNALALLWIFLFVPETKAMTLEELDQVFSVPTTSFIKYESTVWLPYMFKRYITRQSVQPIRPLFEKEGQADHL</sequence>
<dbReference type="EMBL" id="RSCD01000016">
    <property type="protein sequence ID" value="RSH88653.1"/>
    <property type="molecule type" value="Genomic_DNA"/>
</dbReference>
<keyword evidence="6 7" id="KW-0472">Membrane</keyword>
<dbReference type="GO" id="GO:0022857">
    <property type="term" value="F:transmembrane transporter activity"/>
    <property type="evidence" value="ECO:0007669"/>
    <property type="project" value="InterPro"/>
</dbReference>